<dbReference type="RefSeq" id="WP_146616238.1">
    <property type="nucleotide sequence ID" value="NZ_QLMA01000006.1"/>
</dbReference>
<reference evidence="1 2" key="1">
    <citation type="submission" date="2018-06" db="EMBL/GenBank/DDBJ databases">
        <title>Genomic Encyclopedia of Archaeal and Bacterial Type Strains, Phase II (KMG-II): from individual species to whole genera.</title>
        <authorList>
            <person name="Goeker M."/>
        </authorList>
    </citation>
    <scope>NUCLEOTIDE SEQUENCE [LARGE SCALE GENOMIC DNA]</scope>
    <source>
        <strain evidence="1 2">DSM 29821</strain>
    </source>
</reference>
<dbReference type="EMBL" id="QLMA01000006">
    <property type="protein sequence ID" value="RAJ79062.1"/>
    <property type="molecule type" value="Genomic_DNA"/>
</dbReference>
<proteinExistence type="predicted"/>
<protein>
    <recommendedName>
        <fullName evidence="3">SdrD B-like protein</fullName>
    </recommendedName>
</protein>
<keyword evidence="2" id="KW-1185">Reference proteome</keyword>
<organism evidence="1 2">
    <name type="scientific">Chitinophaga dinghuensis</name>
    <dbReference type="NCBI Taxonomy" id="1539050"/>
    <lineage>
        <taxon>Bacteria</taxon>
        <taxon>Pseudomonadati</taxon>
        <taxon>Bacteroidota</taxon>
        <taxon>Chitinophagia</taxon>
        <taxon>Chitinophagales</taxon>
        <taxon>Chitinophagaceae</taxon>
        <taxon>Chitinophaga</taxon>
    </lineage>
</organism>
<comment type="caution">
    <text evidence="1">The sequence shown here is derived from an EMBL/GenBank/DDBJ whole genome shotgun (WGS) entry which is preliminary data.</text>
</comment>
<dbReference type="InterPro" id="IPR013783">
    <property type="entry name" value="Ig-like_fold"/>
</dbReference>
<name>A0A327VUB0_9BACT</name>
<dbReference type="Gene3D" id="2.60.40.10">
    <property type="entry name" value="Immunoglobulins"/>
    <property type="match status" value="1"/>
</dbReference>
<evidence type="ECO:0000313" key="1">
    <source>
        <dbReference type="EMBL" id="RAJ79062.1"/>
    </source>
</evidence>
<dbReference type="AlphaFoldDB" id="A0A327VUB0"/>
<evidence type="ECO:0008006" key="3">
    <source>
        <dbReference type="Google" id="ProtNLM"/>
    </source>
</evidence>
<gene>
    <name evidence="1" type="ORF">CLV59_106122</name>
</gene>
<sequence length="917" mass="103205">MKSQLIRLLLIGLFVICNLSCVKLFAQSGESLMVQHTDSLAANKEAQFLYNNFKITNKQNSETEFNISLQVPDNWKLLAPGPKEQQRKIGPNATMTIPIIVMKQQHSPAKWLPVLVTIRESSGVQHVYKYYIKADPVSIFRVTPITEIVQLRGTEREVSITTRVKNYGTIDGVYNTEFKDNAIDLNHIVKFKLAPGMDTVFTYKFKLNENQWNRLKTEKIGVTVEEASGESFMNIVTIEKVQSELKSNPSPYQTFPLYWEAGYVNWGNQQSFYTGISGSAAWGDQSLSFYYRTKQYGMGNNLEKNVFGIDYNIPKWNFYAGNMSESKYFYLYGTGGRVTYKFTPDAFISAAVSIHRDIPFFTSDNVTVSAQYPIKKIKILQAVSLNHDTLYNYNSFIFNNEATIFNKDDLKLLFNGAIGKDFSIVSIPGAPADELGYAAGYLFSLSRKKLSLFSQMQYNSDSYPGLYKGLRIQSHTITYKVGKSGLGAFYQYNRSPINTLRDTVYNSDILNYDISKYGVTYSYGLKGGSAAISVGRLEQTAAFVNTLPEYSLLELLYTQKFDRTAGIYFNSINGYNSSYGTNKKSIFLTNTLLTANYKWFGIKGYYMQTPMFDQTTDKNFVSYQQTILAGPNFTFTLFKRIKANLFYNWSKTLYDSTIYNIIGGYVTYSNPNNGLDIQVTASIPLESTQSAAPSGINQNYVSVTARKMFNVPIFFHRKYFTLNLLPFNDVNGNGIMDPGEHTIQNLEVSINDIPFISDASGKISYKNVEPGPYKVEFRAFNTIKGLIPASGNTQVIPVTKDITITLPFKKSSVISGSLKILTDSLAGTRVRLENIKVTATDSAGVSYSTLTDLKGTYFINVPAGKYTVSLNPDAFIDKIRPKVMAYPVDLSHATEGTANFEIVDKSREIKFFKPKQN</sequence>
<evidence type="ECO:0000313" key="2">
    <source>
        <dbReference type="Proteomes" id="UP000249819"/>
    </source>
</evidence>
<dbReference type="Proteomes" id="UP000249819">
    <property type="component" value="Unassembled WGS sequence"/>
</dbReference>
<dbReference type="SUPFAM" id="SSF117074">
    <property type="entry name" value="Hypothetical protein PA1324"/>
    <property type="match status" value="1"/>
</dbReference>
<dbReference type="OrthoDB" id="908824at2"/>
<accession>A0A327VUB0</accession>